<dbReference type="Proteomes" id="UP000199603">
    <property type="component" value="Unassembled WGS sequence"/>
</dbReference>
<feature type="domain" description="Resolvase/invertase-type recombinase catalytic" evidence="1">
    <location>
        <begin position="1"/>
        <end position="45"/>
    </location>
</feature>
<dbReference type="PROSITE" id="PS51736">
    <property type="entry name" value="RECOMBINASES_3"/>
    <property type="match status" value="1"/>
</dbReference>
<evidence type="ECO:0000313" key="2">
    <source>
        <dbReference type="EMBL" id="SDE11091.1"/>
    </source>
</evidence>
<dbReference type="AlphaFoldDB" id="A0A1G7A8J7"/>
<dbReference type="EMBL" id="FNAG01000021">
    <property type="protein sequence ID" value="SDE11091.1"/>
    <property type="molecule type" value="Genomic_DNA"/>
</dbReference>
<dbReference type="STRING" id="265719.SAMN04488509_1212"/>
<dbReference type="GO" id="GO:0000150">
    <property type="term" value="F:DNA strand exchange activity"/>
    <property type="evidence" value="ECO:0007669"/>
    <property type="project" value="InterPro"/>
</dbReference>
<organism evidence="2 3">
    <name type="scientific">Aquimonas voraii</name>
    <dbReference type="NCBI Taxonomy" id="265719"/>
    <lineage>
        <taxon>Bacteria</taxon>
        <taxon>Pseudomonadati</taxon>
        <taxon>Pseudomonadota</taxon>
        <taxon>Gammaproteobacteria</taxon>
        <taxon>Lysobacterales</taxon>
        <taxon>Lysobacteraceae</taxon>
        <taxon>Aquimonas</taxon>
    </lineage>
</organism>
<evidence type="ECO:0000259" key="1">
    <source>
        <dbReference type="PROSITE" id="PS51736"/>
    </source>
</evidence>
<proteinExistence type="predicted"/>
<sequence length="65" mass="7527">MLYNVGYHQEPRRLVFHLFSALTEFERSLIWERIPSGPTTPRARGHKGGCKPALPKADIHRARRC</sequence>
<dbReference type="InterPro" id="IPR006119">
    <property type="entry name" value="Resolv_N"/>
</dbReference>
<gene>
    <name evidence="2" type="ORF">SAMN04488509_1212</name>
</gene>
<reference evidence="2 3" key="1">
    <citation type="submission" date="2016-10" db="EMBL/GenBank/DDBJ databases">
        <authorList>
            <person name="de Groot N.N."/>
        </authorList>
    </citation>
    <scope>NUCLEOTIDE SEQUENCE [LARGE SCALE GENOMIC DNA]</scope>
    <source>
        <strain evidence="2 3">DSM 16957</strain>
    </source>
</reference>
<evidence type="ECO:0000313" key="3">
    <source>
        <dbReference type="Proteomes" id="UP000199603"/>
    </source>
</evidence>
<protein>
    <recommendedName>
        <fullName evidence="1">Resolvase/invertase-type recombinase catalytic domain-containing protein</fullName>
    </recommendedName>
</protein>
<name>A0A1G7A8J7_9GAMM</name>
<keyword evidence="3" id="KW-1185">Reference proteome</keyword>
<accession>A0A1G7A8J7</accession>
<dbReference type="GO" id="GO:0003677">
    <property type="term" value="F:DNA binding"/>
    <property type="evidence" value="ECO:0007669"/>
    <property type="project" value="InterPro"/>
</dbReference>